<protein>
    <recommendedName>
        <fullName evidence="6">Protein kinase domain-containing protein</fullName>
    </recommendedName>
</protein>
<dbReference type="SUPFAM" id="SSF56112">
    <property type="entry name" value="Protein kinase-like (PK-like)"/>
    <property type="match status" value="1"/>
</dbReference>
<dbReference type="InterPro" id="IPR008271">
    <property type="entry name" value="Ser/Thr_kinase_AS"/>
</dbReference>
<dbReference type="InterPro" id="IPR011009">
    <property type="entry name" value="Kinase-like_dom_sf"/>
</dbReference>
<keyword evidence="3" id="KW-0418">Kinase</keyword>
<name>A0A7R9LTF3_9ACAR</name>
<keyword evidence="8" id="KW-1185">Reference proteome</keyword>
<evidence type="ECO:0000256" key="1">
    <source>
        <dbReference type="ARBA" id="ARBA00022679"/>
    </source>
</evidence>
<dbReference type="SMART" id="SM00220">
    <property type="entry name" value="S_TKc"/>
    <property type="match status" value="1"/>
</dbReference>
<dbReference type="Gene3D" id="1.10.510.10">
    <property type="entry name" value="Transferase(Phosphotransferase) domain 1"/>
    <property type="match status" value="1"/>
</dbReference>
<keyword evidence="4" id="KW-0067">ATP-binding</keyword>
<dbReference type="GO" id="GO:0005524">
    <property type="term" value="F:ATP binding"/>
    <property type="evidence" value="ECO:0007669"/>
    <property type="project" value="UniProtKB-KW"/>
</dbReference>
<dbReference type="PROSITE" id="PS50011">
    <property type="entry name" value="PROTEIN_KINASE_DOM"/>
    <property type="match status" value="1"/>
</dbReference>
<evidence type="ECO:0000256" key="5">
    <source>
        <dbReference type="ARBA" id="ARBA00037982"/>
    </source>
</evidence>
<keyword evidence="1" id="KW-0808">Transferase</keyword>
<dbReference type="Proteomes" id="UP000728032">
    <property type="component" value="Unassembled WGS sequence"/>
</dbReference>
<evidence type="ECO:0000256" key="4">
    <source>
        <dbReference type="ARBA" id="ARBA00022840"/>
    </source>
</evidence>
<dbReference type="GO" id="GO:0005634">
    <property type="term" value="C:nucleus"/>
    <property type="evidence" value="ECO:0007669"/>
    <property type="project" value="TreeGrafter"/>
</dbReference>
<dbReference type="PANTHER" id="PTHR11042">
    <property type="entry name" value="EUKARYOTIC TRANSLATION INITIATION FACTOR 2-ALPHA KINASE EIF2-ALPHA KINASE -RELATED"/>
    <property type="match status" value="1"/>
</dbReference>
<evidence type="ECO:0000259" key="6">
    <source>
        <dbReference type="PROSITE" id="PS50011"/>
    </source>
</evidence>
<proteinExistence type="inferred from homology"/>
<feature type="domain" description="Protein kinase" evidence="6">
    <location>
        <begin position="1"/>
        <end position="215"/>
    </location>
</feature>
<dbReference type="GO" id="GO:0004672">
    <property type="term" value="F:protein kinase activity"/>
    <property type="evidence" value="ECO:0007669"/>
    <property type="project" value="InterPro"/>
</dbReference>
<dbReference type="EMBL" id="OC917602">
    <property type="protein sequence ID" value="CAD7647524.1"/>
    <property type="molecule type" value="Genomic_DNA"/>
</dbReference>
<dbReference type="InterPro" id="IPR050339">
    <property type="entry name" value="CC_SR_Kinase"/>
</dbReference>
<evidence type="ECO:0000313" key="7">
    <source>
        <dbReference type="EMBL" id="CAD7647524.1"/>
    </source>
</evidence>
<comment type="similarity">
    <text evidence="5">Belongs to the protein kinase superfamily. Ser/Thr protein kinase family. GCN2 subfamily.</text>
</comment>
<evidence type="ECO:0000313" key="8">
    <source>
        <dbReference type="Proteomes" id="UP000728032"/>
    </source>
</evidence>
<dbReference type="PROSITE" id="PS00108">
    <property type="entry name" value="PROTEIN_KINASE_ST"/>
    <property type="match status" value="1"/>
</dbReference>
<dbReference type="OrthoDB" id="3205605at2759"/>
<organism evidence="7">
    <name type="scientific">Oppiella nova</name>
    <dbReference type="NCBI Taxonomy" id="334625"/>
    <lineage>
        <taxon>Eukaryota</taxon>
        <taxon>Metazoa</taxon>
        <taxon>Ecdysozoa</taxon>
        <taxon>Arthropoda</taxon>
        <taxon>Chelicerata</taxon>
        <taxon>Arachnida</taxon>
        <taxon>Acari</taxon>
        <taxon>Acariformes</taxon>
        <taxon>Sarcoptiformes</taxon>
        <taxon>Oribatida</taxon>
        <taxon>Brachypylina</taxon>
        <taxon>Oppioidea</taxon>
        <taxon>Oppiidae</taxon>
        <taxon>Oppiella</taxon>
    </lineage>
</organism>
<gene>
    <name evidence="7" type="ORF">ONB1V03_LOCUS6295</name>
</gene>
<evidence type="ECO:0000256" key="3">
    <source>
        <dbReference type="ARBA" id="ARBA00022777"/>
    </source>
</evidence>
<evidence type="ECO:0000256" key="2">
    <source>
        <dbReference type="ARBA" id="ARBA00022741"/>
    </source>
</evidence>
<dbReference type="AlphaFoldDB" id="A0A7R9LTF3"/>
<accession>A0A7R9LTF3</accession>
<dbReference type="EMBL" id="CAJPVJ010002777">
    <property type="protein sequence ID" value="CAG2166780.1"/>
    <property type="molecule type" value="Genomic_DNA"/>
</dbReference>
<dbReference type="GO" id="GO:0005737">
    <property type="term" value="C:cytoplasm"/>
    <property type="evidence" value="ECO:0007669"/>
    <property type="project" value="TreeGrafter"/>
</dbReference>
<dbReference type="Pfam" id="PF00069">
    <property type="entry name" value="Pkinase"/>
    <property type="match status" value="1"/>
</dbReference>
<reference evidence="7" key="1">
    <citation type="submission" date="2020-11" db="EMBL/GenBank/DDBJ databases">
        <authorList>
            <person name="Tran Van P."/>
        </authorList>
    </citation>
    <scope>NUCLEOTIDE SEQUENCE</scope>
</reference>
<sequence length="215" mass="24994">MVVAARAYHKGELELNSVKLELIGKGGFDYTIKELNRLSIEVETLKAVKSGYVVQYYDSWTENINYCIQMEYYESKDLQNILEMKKLVFDRQSGEAMDCVDVQYLHELNPQIIHRDLKPENILIAKYVRNGRFVKLCDFGLATVHNKRIHNRTTQKHTSDVGDIRYMAPEVTQGQKYNHKSDIYSLALIAGKIFDFDSETIFIKIWTAKLTRTQT</sequence>
<keyword evidence="2" id="KW-0547">Nucleotide-binding</keyword>
<dbReference type="InterPro" id="IPR000719">
    <property type="entry name" value="Prot_kinase_dom"/>
</dbReference>